<dbReference type="STRING" id="1239962.C943_00195"/>
<dbReference type="RefSeq" id="WP_008623412.1">
    <property type="nucleotide sequence ID" value="NZ_AMZY02000001.1"/>
</dbReference>
<dbReference type="Gene3D" id="3.30.110.170">
    <property type="entry name" value="Protein of unknown function (DUF541), domain 1"/>
    <property type="match status" value="1"/>
</dbReference>
<dbReference type="InParanoid" id="M7Y3X6"/>
<dbReference type="Pfam" id="PF04402">
    <property type="entry name" value="SIMPL"/>
    <property type="match status" value="1"/>
</dbReference>
<dbReference type="GO" id="GO:0006974">
    <property type="term" value="P:DNA damage response"/>
    <property type="evidence" value="ECO:0007669"/>
    <property type="project" value="TreeGrafter"/>
</dbReference>
<dbReference type="Proteomes" id="UP000010953">
    <property type="component" value="Unassembled WGS sequence"/>
</dbReference>
<dbReference type="InterPro" id="IPR052022">
    <property type="entry name" value="26kDa_periplasmic_antigen"/>
</dbReference>
<comment type="caution">
    <text evidence="2">The sequence shown here is derived from an EMBL/GenBank/DDBJ whole genome shotgun (WGS) entry which is preliminary data.</text>
</comment>
<feature type="chain" id="PRO_5004088538" description="Outer membrane protein" evidence="1">
    <location>
        <begin position="20"/>
        <end position="233"/>
    </location>
</feature>
<dbReference type="eggNOG" id="COG2968">
    <property type="taxonomic scope" value="Bacteria"/>
</dbReference>
<dbReference type="InterPro" id="IPR007497">
    <property type="entry name" value="SIMPL/DUF541"/>
</dbReference>
<accession>M7Y3X6</accession>
<keyword evidence="1" id="KW-0732">Signal</keyword>
<dbReference type="OrthoDB" id="838701at2"/>
<evidence type="ECO:0000313" key="3">
    <source>
        <dbReference type="Proteomes" id="UP000010953"/>
    </source>
</evidence>
<reference evidence="2" key="1">
    <citation type="submission" date="2013-01" db="EMBL/GenBank/DDBJ databases">
        <title>Genome assembly of Mariniradius saccharolyticus AK6.</title>
        <authorList>
            <person name="Vaidya B."/>
            <person name="Khatri I."/>
            <person name="Tanuku N.R.S."/>
            <person name="Subramanian S."/>
            <person name="Pinnaka A."/>
        </authorList>
    </citation>
    <scope>NUCLEOTIDE SEQUENCE [LARGE SCALE GENOMIC DNA]</scope>
    <source>
        <strain evidence="2">AK6</strain>
    </source>
</reference>
<sequence>MKKLIYILPLFLLAFTAFAQKEIPLIEVEGVSEVSVMPDEAVIQINVVEKALKVADATNGLNKKTKSIEDALKKTKVKDYVFTVDNYFVNVNRIWTNNSSKDSGYVASQNIKIKLKNTGDNLVKITETLHQTADMGFQVQFVVSDELRKSTEKQLLELALADAKSKAETIAKAMGIQTIKVFHISYGAPANNYPVVLRGAAKMEVAAMDAYESPVFNPDVQKISDRVRVAYTF</sequence>
<evidence type="ECO:0000313" key="2">
    <source>
        <dbReference type="EMBL" id="EMS35422.1"/>
    </source>
</evidence>
<organism evidence="2 3">
    <name type="scientific">Mariniradius saccharolyticus AK6</name>
    <dbReference type="NCBI Taxonomy" id="1239962"/>
    <lineage>
        <taxon>Bacteria</taxon>
        <taxon>Pseudomonadati</taxon>
        <taxon>Bacteroidota</taxon>
        <taxon>Cytophagia</taxon>
        <taxon>Cytophagales</taxon>
        <taxon>Cyclobacteriaceae</taxon>
        <taxon>Mariniradius</taxon>
    </lineage>
</organism>
<evidence type="ECO:0000256" key="1">
    <source>
        <dbReference type="SAM" id="SignalP"/>
    </source>
</evidence>
<feature type="signal peptide" evidence="1">
    <location>
        <begin position="1"/>
        <end position="19"/>
    </location>
</feature>
<dbReference type="AlphaFoldDB" id="M7Y3X6"/>
<dbReference type="PANTHER" id="PTHR34387:SF2">
    <property type="entry name" value="SLR1258 PROTEIN"/>
    <property type="match status" value="1"/>
</dbReference>
<gene>
    <name evidence="2" type="ORF">C943_00195</name>
</gene>
<dbReference type="PANTHER" id="PTHR34387">
    <property type="entry name" value="SLR1258 PROTEIN"/>
    <property type="match status" value="1"/>
</dbReference>
<keyword evidence="3" id="KW-1185">Reference proteome</keyword>
<evidence type="ECO:0008006" key="4">
    <source>
        <dbReference type="Google" id="ProtNLM"/>
    </source>
</evidence>
<proteinExistence type="predicted"/>
<name>M7Y3X6_9BACT</name>
<protein>
    <recommendedName>
        <fullName evidence="4">Outer membrane protein</fullName>
    </recommendedName>
</protein>
<dbReference type="EMBL" id="AMZY02000001">
    <property type="protein sequence ID" value="EMS35422.1"/>
    <property type="molecule type" value="Genomic_DNA"/>
</dbReference>
<dbReference type="Gene3D" id="3.30.70.2970">
    <property type="entry name" value="Protein of unknown function (DUF541), domain 2"/>
    <property type="match status" value="1"/>
</dbReference>